<dbReference type="GO" id="GO:0006730">
    <property type="term" value="P:one-carbon metabolic process"/>
    <property type="evidence" value="ECO:0007669"/>
    <property type="project" value="UniProtKB-KW"/>
</dbReference>
<evidence type="ECO:0000256" key="7">
    <source>
        <dbReference type="ARBA" id="ARBA00025067"/>
    </source>
</evidence>
<dbReference type="InterPro" id="IPR024072">
    <property type="entry name" value="DHFR-like_dom_sf"/>
</dbReference>
<gene>
    <name evidence="11" type="primary">folA</name>
    <name evidence="11" type="ORF">ERCIPICE3303_574</name>
</gene>
<comment type="catalytic activity">
    <reaction evidence="8">
        <text>(6S)-5,6,7,8-tetrahydrofolate + NADP(+) = 7,8-dihydrofolate + NADPH + H(+)</text>
        <dbReference type="Rhea" id="RHEA:15009"/>
        <dbReference type="ChEBI" id="CHEBI:15378"/>
        <dbReference type="ChEBI" id="CHEBI:57451"/>
        <dbReference type="ChEBI" id="CHEBI:57453"/>
        <dbReference type="ChEBI" id="CHEBI:57783"/>
        <dbReference type="ChEBI" id="CHEBI:58349"/>
        <dbReference type="EC" id="1.5.1.3"/>
    </reaction>
</comment>
<dbReference type="FunFam" id="3.40.430.10:FF:000001">
    <property type="entry name" value="Dihydrofolate reductase"/>
    <property type="match status" value="1"/>
</dbReference>
<dbReference type="InterPro" id="IPR001796">
    <property type="entry name" value="DHFR_dom"/>
</dbReference>
<sequence>MISLIAAISVNRVIGLRNKIPWNLPADRKWFKVMTLHKPILMGRKTWESIALPLEGRLNIVISRQHLDIEGVRSVVTIEQALTQVKTEKELMVIGGGSIYQQMIPKAERLYLTYIDTEVEGDIYFPVYNLEKWKIIFSQVVDSDNDNPYRLVFKILVRR</sequence>
<evidence type="ECO:0000256" key="5">
    <source>
        <dbReference type="ARBA" id="ARBA00022857"/>
    </source>
</evidence>
<organism evidence="11 12">
    <name type="scientific">Candidatus Erwinia haradaeae</name>
    <dbReference type="NCBI Taxonomy" id="1922217"/>
    <lineage>
        <taxon>Bacteria</taxon>
        <taxon>Pseudomonadati</taxon>
        <taxon>Pseudomonadota</taxon>
        <taxon>Gammaproteobacteria</taxon>
        <taxon>Enterobacterales</taxon>
        <taxon>Erwiniaceae</taxon>
        <taxon>Erwinia</taxon>
    </lineage>
</organism>
<keyword evidence="5 8" id="KW-0521">NADP</keyword>
<dbReference type="PRINTS" id="PR00070">
    <property type="entry name" value="DHFR"/>
</dbReference>
<dbReference type="PANTHER" id="PTHR48069">
    <property type="entry name" value="DIHYDROFOLATE REDUCTASE"/>
    <property type="match status" value="1"/>
</dbReference>
<keyword evidence="6 8" id="KW-0560">Oxidoreductase</keyword>
<dbReference type="SUPFAM" id="SSF53597">
    <property type="entry name" value="Dihydrofolate reductase-like"/>
    <property type="match status" value="1"/>
</dbReference>
<dbReference type="GO" id="GO:0070401">
    <property type="term" value="F:NADP+ binding"/>
    <property type="evidence" value="ECO:0007669"/>
    <property type="project" value="UniProtKB-ARBA"/>
</dbReference>
<evidence type="ECO:0000256" key="2">
    <source>
        <dbReference type="ARBA" id="ARBA00009539"/>
    </source>
</evidence>
<dbReference type="OrthoDB" id="9804315at2"/>
<evidence type="ECO:0000259" key="10">
    <source>
        <dbReference type="PROSITE" id="PS51330"/>
    </source>
</evidence>
<comment type="pathway">
    <text evidence="1 8">Cofactor biosynthesis; tetrahydrofolate biosynthesis; 5,6,7,8-tetrahydrofolate from 7,8-dihydrofolate: step 1/1.</text>
</comment>
<evidence type="ECO:0000256" key="8">
    <source>
        <dbReference type="PIRNR" id="PIRNR000194"/>
    </source>
</evidence>
<proteinExistence type="inferred from homology"/>
<evidence type="ECO:0000256" key="9">
    <source>
        <dbReference type="RuleBase" id="RU004474"/>
    </source>
</evidence>
<dbReference type="Pfam" id="PF00186">
    <property type="entry name" value="DHFR_1"/>
    <property type="match status" value="1"/>
</dbReference>
<evidence type="ECO:0000256" key="3">
    <source>
        <dbReference type="ARBA" id="ARBA00012856"/>
    </source>
</evidence>
<evidence type="ECO:0000256" key="1">
    <source>
        <dbReference type="ARBA" id="ARBA00004903"/>
    </source>
</evidence>
<name>A0A803GDB1_9GAMM</name>
<feature type="domain" description="DHFR" evidence="10">
    <location>
        <begin position="1"/>
        <end position="158"/>
    </location>
</feature>
<dbReference type="Proteomes" id="UP000294289">
    <property type="component" value="Chromosome"/>
</dbReference>
<keyword evidence="4 8" id="KW-0554">One-carbon metabolism</keyword>
<evidence type="ECO:0000256" key="4">
    <source>
        <dbReference type="ARBA" id="ARBA00022563"/>
    </source>
</evidence>
<dbReference type="InterPro" id="IPR017925">
    <property type="entry name" value="DHFR_CS"/>
</dbReference>
<dbReference type="InterPro" id="IPR012259">
    <property type="entry name" value="DHFR"/>
</dbReference>
<dbReference type="PROSITE" id="PS00075">
    <property type="entry name" value="DHFR_1"/>
    <property type="match status" value="1"/>
</dbReference>
<dbReference type="RefSeq" id="WP_157991317.1">
    <property type="nucleotide sequence ID" value="NZ_LR217737.1"/>
</dbReference>
<dbReference type="UniPathway" id="UPA00077">
    <property type="reaction ID" value="UER00158"/>
</dbReference>
<dbReference type="EC" id="1.5.1.3" evidence="3 8"/>
<accession>A0A803GDB1</accession>
<dbReference type="GO" id="GO:0046452">
    <property type="term" value="P:dihydrofolate metabolic process"/>
    <property type="evidence" value="ECO:0007669"/>
    <property type="project" value="TreeGrafter"/>
</dbReference>
<dbReference type="NCBIfam" id="NF008037">
    <property type="entry name" value="PRK10769.1"/>
    <property type="match status" value="1"/>
</dbReference>
<dbReference type="AlphaFoldDB" id="A0A803GDB1"/>
<evidence type="ECO:0000313" key="12">
    <source>
        <dbReference type="Proteomes" id="UP000294289"/>
    </source>
</evidence>
<evidence type="ECO:0000256" key="6">
    <source>
        <dbReference type="ARBA" id="ARBA00023002"/>
    </source>
</evidence>
<reference evidence="11 12" key="1">
    <citation type="submission" date="2019-02" db="EMBL/GenBank/DDBJ databases">
        <authorList>
            <person name="Manzano-Marin A."/>
            <person name="Manzano-Marin A."/>
        </authorList>
    </citation>
    <scope>NUCLEOTIDE SEQUENCE [LARGE SCALE GENOMIC DNA]</scope>
    <source>
        <strain evidence="11 12">ErCipiceae</strain>
    </source>
</reference>
<dbReference type="GO" id="GO:0004146">
    <property type="term" value="F:dihydrofolate reductase activity"/>
    <property type="evidence" value="ECO:0007669"/>
    <property type="project" value="UniProtKB-EC"/>
</dbReference>
<dbReference type="GO" id="GO:0046655">
    <property type="term" value="P:folic acid metabolic process"/>
    <property type="evidence" value="ECO:0007669"/>
    <property type="project" value="TreeGrafter"/>
</dbReference>
<dbReference type="GO" id="GO:0046654">
    <property type="term" value="P:tetrahydrofolate biosynthetic process"/>
    <property type="evidence" value="ECO:0007669"/>
    <property type="project" value="UniProtKB-UniPathway"/>
</dbReference>
<dbReference type="PIRSF" id="PIRSF000194">
    <property type="entry name" value="DHFR"/>
    <property type="match status" value="1"/>
</dbReference>
<comment type="function">
    <text evidence="7 8">Key enzyme in folate metabolism. Catalyzes an essential reaction for de novo glycine and purine synthesis, and for DNA precursor synthesis.</text>
</comment>
<dbReference type="CDD" id="cd00209">
    <property type="entry name" value="DHFR"/>
    <property type="match status" value="1"/>
</dbReference>
<dbReference type="EMBL" id="LR217737">
    <property type="protein sequence ID" value="VFP88738.1"/>
    <property type="molecule type" value="Genomic_DNA"/>
</dbReference>
<evidence type="ECO:0000313" key="11">
    <source>
        <dbReference type="EMBL" id="VFP88738.1"/>
    </source>
</evidence>
<comment type="similarity">
    <text evidence="2 8 9">Belongs to the dihydrofolate reductase family.</text>
</comment>
<dbReference type="Gene3D" id="3.40.430.10">
    <property type="entry name" value="Dihydrofolate Reductase, subunit A"/>
    <property type="match status" value="1"/>
</dbReference>
<protein>
    <recommendedName>
        <fullName evidence="3 8">Dihydrofolate reductase</fullName>
        <ecNumber evidence="3 8">1.5.1.3</ecNumber>
    </recommendedName>
</protein>
<dbReference type="GO" id="GO:0005829">
    <property type="term" value="C:cytosol"/>
    <property type="evidence" value="ECO:0007669"/>
    <property type="project" value="TreeGrafter"/>
</dbReference>
<dbReference type="PROSITE" id="PS51330">
    <property type="entry name" value="DHFR_2"/>
    <property type="match status" value="1"/>
</dbReference>
<dbReference type="PANTHER" id="PTHR48069:SF3">
    <property type="entry name" value="DIHYDROFOLATE REDUCTASE"/>
    <property type="match status" value="1"/>
</dbReference>